<evidence type="ECO:0000313" key="1">
    <source>
        <dbReference type="EMBL" id="OZI61577.1"/>
    </source>
</evidence>
<keyword evidence="2" id="KW-1185">Reference proteome</keyword>
<gene>
    <name evidence="1" type="ORF">CAL28_20045</name>
</gene>
<dbReference type="EMBL" id="NEVS01000004">
    <property type="protein sequence ID" value="OZI61577.1"/>
    <property type="molecule type" value="Genomic_DNA"/>
</dbReference>
<name>A0A261UJ52_9BORD</name>
<proteinExistence type="predicted"/>
<evidence type="ECO:0000313" key="2">
    <source>
        <dbReference type="Proteomes" id="UP000215767"/>
    </source>
</evidence>
<accession>A0A261UJ52</accession>
<dbReference type="Proteomes" id="UP000215767">
    <property type="component" value="Unassembled WGS sequence"/>
</dbReference>
<organism evidence="1 2">
    <name type="scientific">Bordetella genomosp. 11</name>
    <dbReference type="NCBI Taxonomy" id="1416808"/>
    <lineage>
        <taxon>Bacteria</taxon>
        <taxon>Pseudomonadati</taxon>
        <taxon>Pseudomonadota</taxon>
        <taxon>Betaproteobacteria</taxon>
        <taxon>Burkholderiales</taxon>
        <taxon>Alcaligenaceae</taxon>
        <taxon>Bordetella</taxon>
    </lineage>
</organism>
<protein>
    <submittedName>
        <fullName evidence="1">Uncharacterized protein</fullName>
    </submittedName>
</protein>
<dbReference type="AlphaFoldDB" id="A0A261UJ52"/>
<comment type="caution">
    <text evidence="1">The sequence shown here is derived from an EMBL/GenBank/DDBJ whole genome shotgun (WGS) entry which is preliminary data.</text>
</comment>
<reference evidence="2" key="1">
    <citation type="submission" date="2017-05" db="EMBL/GenBank/DDBJ databases">
        <title>Complete and WGS of Bordetella genogroups.</title>
        <authorList>
            <person name="Spilker T."/>
            <person name="Lipuma J."/>
        </authorList>
    </citation>
    <scope>NUCLEOTIDE SEQUENCE [LARGE SCALE GENOMIC DNA]</scope>
    <source>
        <strain evidence="2">AU8856</strain>
    </source>
</reference>
<dbReference type="RefSeq" id="WP_094842980.1">
    <property type="nucleotide sequence ID" value="NZ_NEVS01000004.1"/>
</dbReference>
<sequence length="118" mass="13596">MRQLMSKEQMQEADDRAVCISAMDGWPYLVTMEVRAGRRFTAIEYASVLYRLTAALERQRRRISLDSRQGPYIRSGIRYYVWLEGPGQAGVQIDPHVMAPKDLARRWPAIIDALMPPN</sequence>